<dbReference type="PANTHER" id="PTHR43823:SF3">
    <property type="entry name" value="MULTIDRUG EXPORT PROTEIN MEPA"/>
    <property type="match status" value="1"/>
</dbReference>
<keyword evidence="8 10" id="KW-0472">Membrane</keyword>
<comment type="similarity">
    <text evidence="2">Belongs to the multi antimicrobial extrusion (MATE) (TC 2.A.66.1) family. MepA subfamily.</text>
</comment>
<evidence type="ECO:0000256" key="4">
    <source>
        <dbReference type="ARBA" id="ARBA00022448"/>
    </source>
</evidence>
<feature type="transmembrane region" description="Helical" evidence="10">
    <location>
        <begin position="144"/>
        <end position="165"/>
    </location>
</feature>
<evidence type="ECO:0000256" key="8">
    <source>
        <dbReference type="ARBA" id="ARBA00023136"/>
    </source>
</evidence>
<feature type="transmembrane region" description="Helical" evidence="10">
    <location>
        <begin position="396"/>
        <end position="419"/>
    </location>
</feature>
<dbReference type="CDD" id="cd13143">
    <property type="entry name" value="MATE_MepA_like"/>
    <property type="match status" value="1"/>
</dbReference>
<dbReference type="GO" id="GO:0042910">
    <property type="term" value="F:xenobiotic transmembrane transporter activity"/>
    <property type="evidence" value="ECO:0007669"/>
    <property type="project" value="InterPro"/>
</dbReference>
<feature type="transmembrane region" description="Helical" evidence="10">
    <location>
        <begin position="365"/>
        <end position="384"/>
    </location>
</feature>
<dbReference type="InterPro" id="IPR045070">
    <property type="entry name" value="MATE_MepA-like"/>
</dbReference>
<dbReference type="GO" id="GO:0015297">
    <property type="term" value="F:antiporter activity"/>
    <property type="evidence" value="ECO:0007669"/>
    <property type="project" value="InterPro"/>
</dbReference>
<feature type="transmembrane region" description="Helical" evidence="10">
    <location>
        <begin position="209"/>
        <end position="228"/>
    </location>
</feature>
<keyword evidence="6 10" id="KW-0812">Transmembrane</keyword>
<evidence type="ECO:0000313" key="11">
    <source>
        <dbReference type="EMBL" id="MSS15698.1"/>
    </source>
</evidence>
<comment type="caution">
    <text evidence="11">The sequence shown here is derived from an EMBL/GenBank/DDBJ whole genome shotgun (WGS) entry which is preliminary data.</text>
</comment>
<keyword evidence="9" id="KW-0046">Antibiotic resistance</keyword>
<comment type="subcellular location">
    <subcellularLocation>
        <location evidence="1">Cell membrane</location>
        <topology evidence="1">Multi-pass membrane protein</topology>
    </subcellularLocation>
</comment>
<proteinExistence type="inferred from homology"/>
<dbReference type="EMBL" id="VULZ01000014">
    <property type="protein sequence ID" value="MSS15698.1"/>
    <property type="molecule type" value="Genomic_DNA"/>
</dbReference>
<feature type="transmembrane region" description="Helical" evidence="10">
    <location>
        <begin position="62"/>
        <end position="89"/>
    </location>
</feature>
<evidence type="ECO:0000313" key="12">
    <source>
        <dbReference type="Proteomes" id="UP000481852"/>
    </source>
</evidence>
<accession>A0A6L5X8J5</accession>
<dbReference type="Proteomes" id="UP000481852">
    <property type="component" value="Unassembled WGS sequence"/>
</dbReference>
<dbReference type="GO" id="GO:0046677">
    <property type="term" value="P:response to antibiotic"/>
    <property type="evidence" value="ECO:0007669"/>
    <property type="project" value="UniProtKB-KW"/>
</dbReference>
<dbReference type="RefSeq" id="WP_154526809.1">
    <property type="nucleotide sequence ID" value="NZ_VULZ01000014.1"/>
</dbReference>
<name>A0A6L5X8J5_9FIRM</name>
<dbReference type="NCBIfam" id="TIGR00797">
    <property type="entry name" value="matE"/>
    <property type="match status" value="1"/>
</dbReference>
<keyword evidence="5" id="KW-1003">Cell membrane</keyword>
<evidence type="ECO:0000256" key="5">
    <source>
        <dbReference type="ARBA" id="ARBA00022475"/>
    </source>
</evidence>
<feature type="transmembrane region" description="Helical" evidence="10">
    <location>
        <begin position="425"/>
        <end position="446"/>
    </location>
</feature>
<dbReference type="PANTHER" id="PTHR43823">
    <property type="entry name" value="SPORULATION PROTEIN YKVU"/>
    <property type="match status" value="1"/>
</dbReference>
<protein>
    <recommendedName>
        <fullName evidence="3">Multidrug export protein MepA</fullName>
    </recommendedName>
</protein>
<dbReference type="InterPro" id="IPR048279">
    <property type="entry name" value="MdtK-like"/>
</dbReference>
<evidence type="ECO:0000256" key="9">
    <source>
        <dbReference type="ARBA" id="ARBA00023251"/>
    </source>
</evidence>
<dbReference type="InterPro" id="IPR002528">
    <property type="entry name" value="MATE_fam"/>
</dbReference>
<evidence type="ECO:0000256" key="7">
    <source>
        <dbReference type="ARBA" id="ARBA00022989"/>
    </source>
</evidence>
<keyword evidence="7 10" id="KW-1133">Transmembrane helix</keyword>
<sequence>MQNQHEDQTRQQYIRMTQTPIGKLIGTLAIPTIISMLVTNIYNTADTYFVSRLGTSASGAVGIVFAFMTFYQAIGFMCGHGAGSFVARFLGAKSPDKAKMFAASTFFLSSLLGTLLSLAFYLNLNRVLYFLGSTETILPYARQYAVWILIAGPFLSASCTLNNLLRYEGRAMYAMIGLTTGGILNMIGDPILMFGFGMGVSGAGLSTCLSQIVSFLILLSMFCIHITVTDVSPRRISTELSTYWEIMKVGSPSLLRQGLNAASTILLNQQAKVYGDPAIAAMSIVGRMSFFIGACAIGTGQGMQPVISFNYGARKYKRVRESFHFTVKMAAALLSVFAVVCMIFARPIITWFRDDPEVIEIGTVALRWACVSALFQPLSVPINMMFQSIGKSGRALFLSALRTGLCFIPLIEILPLYLGLTGIEIAQPVSDITAALISVPFAVSFLRQQKARKEPGEIQAAPVPEKKEC</sequence>
<evidence type="ECO:0000256" key="10">
    <source>
        <dbReference type="SAM" id="Phobius"/>
    </source>
</evidence>
<reference evidence="11 12" key="1">
    <citation type="submission" date="2019-08" db="EMBL/GenBank/DDBJ databases">
        <title>In-depth cultivation of the pig gut microbiome towards novel bacterial diversity and tailored functional studies.</title>
        <authorList>
            <person name="Wylensek D."/>
            <person name="Hitch T.C.A."/>
            <person name="Clavel T."/>
        </authorList>
    </citation>
    <scope>NUCLEOTIDE SEQUENCE [LARGE SCALE GENOMIC DNA]</scope>
    <source>
        <strain evidence="11 12">Oil+RF-744-WCA-WT-11</strain>
    </source>
</reference>
<evidence type="ECO:0000256" key="1">
    <source>
        <dbReference type="ARBA" id="ARBA00004651"/>
    </source>
</evidence>
<feature type="transmembrane region" description="Helical" evidence="10">
    <location>
        <begin position="172"/>
        <end position="197"/>
    </location>
</feature>
<feature type="transmembrane region" description="Helical" evidence="10">
    <location>
        <begin position="325"/>
        <end position="345"/>
    </location>
</feature>
<gene>
    <name evidence="11" type="ORF">FYJ35_11770</name>
</gene>
<dbReference type="GO" id="GO:0005886">
    <property type="term" value="C:plasma membrane"/>
    <property type="evidence" value="ECO:0007669"/>
    <property type="project" value="UniProtKB-SubCell"/>
</dbReference>
<feature type="transmembrane region" description="Helical" evidence="10">
    <location>
        <begin position="21"/>
        <end position="42"/>
    </location>
</feature>
<evidence type="ECO:0000256" key="3">
    <source>
        <dbReference type="ARBA" id="ARBA00022106"/>
    </source>
</evidence>
<evidence type="ECO:0000256" key="2">
    <source>
        <dbReference type="ARBA" id="ARBA00008417"/>
    </source>
</evidence>
<dbReference type="InterPro" id="IPR051327">
    <property type="entry name" value="MATE_MepA_subfamily"/>
</dbReference>
<keyword evidence="12" id="KW-1185">Reference proteome</keyword>
<dbReference type="AlphaFoldDB" id="A0A6L5X8J5"/>
<dbReference type="Pfam" id="PF01554">
    <property type="entry name" value="MatE"/>
    <property type="match status" value="2"/>
</dbReference>
<evidence type="ECO:0000256" key="6">
    <source>
        <dbReference type="ARBA" id="ARBA00022692"/>
    </source>
</evidence>
<keyword evidence="4" id="KW-0813">Transport</keyword>
<organism evidence="11 12">
    <name type="scientific">Porcincola intestinalis</name>
    <dbReference type="NCBI Taxonomy" id="2606632"/>
    <lineage>
        <taxon>Bacteria</taxon>
        <taxon>Bacillati</taxon>
        <taxon>Bacillota</taxon>
        <taxon>Clostridia</taxon>
        <taxon>Lachnospirales</taxon>
        <taxon>Lachnospiraceae</taxon>
        <taxon>Porcincola</taxon>
    </lineage>
</organism>
<dbReference type="PIRSF" id="PIRSF006603">
    <property type="entry name" value="DinF"/>
    <property type="match status" value="1"/>
</dbReference>
<feature type="transmembrane region" description="Helical" evidence="10">
    <location>
        <begin position="101"/>
        <end position="124"/>
    </location>
</feature>